<protein>
    <submittedName>
        <fullName evidence="1">S-layer domain protein</fullName>
    </submittedName>
</protein>
<reference evidence="1 2" key="2">
    <citation type="journal article" date="2011" name="J. Bacteriol.">
        <title>Complete genome sequences for the anaerobic, extremely thermophilic plant biomass-degrading bacteria Caldicellulosiruptor hydrothermalis, Caldicellulosiruptor kristjanssonii, Caldicellulosiruptor kronotskyensis, Caldicellulosiruptor owensenis, and Caldicellulosiruptor lactoaceticus.</title>
        <authorList>
            <person name="Blumer-Schuette S.E."/>
            <person name="Ozdemir I."/>
            <person name="Mistry D."/>
            <person name="Lucas S."/>
            <person name="Lapidus A."/>
            <person name="Cheng J.F."/>
            <person name="Goodwin L.A."/>
            <person name="Pitluck S."/>
            <person name="Land M.L."/>
            <person name="Hauser L.J."/>
            <person name="Woyke T."/>
            <person name="Mikhailova N."/>
            <person name="Pati A."/>
            <person name="Kyrpides N.C."/>
            <person name="Ivanova N."/>
            <person name="Detter J.C."/>
            <person name="Walston-Davenport K."/>
            <person name="Han S."/>
            <person name="Adams M.W."/>
            <person name="Kelly R.M."/>
        </authorList>
    </citation>
    <scope>NUCLEOTIDE SEQUENCE [LARGE SCALE GENOMIC DNA]</scope>
    <source>
        <strain evidence="2">DSM 18902 / VKM B-2412 / 2002</strain>
    </source>
</reference>
<keyword evidence="2" id="KW-1185">Reference proteome</keyword>
<dbReference type="AlphaFoldDB" id="E4SCC0"/>
<dbReference type="HOGENOM" id="CLU_739049_0_0_9"/>
<dbReference type="Proteomes" id="UP000006835">
    <property type="component" value="Chromosome"/>
</dbReference>
<proteinExistence type="predicted"/>
<evidence type="ECO:0000313" key="2">
    <source>
        <dbReference type="Proteomes" id="UP000006835"/>
    </source>
</evidence>
<accession>E4SCC0</accession>
<dbReference type="RefSeq" id="WP_013429132.1">
    <property type="nucleotide sequence ID" value="NC_014720.1"/>
</dbReference>
<name>E4SCC0_CALK2</name>
<dbReference type="KEGG" id="ckn:Calkro_0059"/>
<dbReference type="PATRIC" id="fig|632348.3.peg.63"/>
<reference key="1">
    <citation type="submission" date="2010-11" db="EMBL/GenBank/DDBJ databases">
        <title>Complete sequence of Caldicellulosiruptor kronotskyensis 2002.</title>
        <authorList>
            <consortium name="US DOE Joint Genome Institute"/>
            <person name="Lucas S."/>
            <person name="Copeland A."/>
            <person name="Lapidus A."/>
            <person name="Cheng J.-F."/>
            <person name="Bruce D."/>
            <person name="Goodwin L."/>
            <person name="Pitluck S."/>
            <person name="Davenport K."/>
            <person name="Detter J.C."/>
            <person name="Han C."/>
            <person name="Tapia R."/>
            <person name="Land M."/>
            <person name="Hauser L."/>
            <person name="Jeffries C."/>
            <person name="Kyrpides N."/>
            <person name="Ivanova N."/>
            <person name="Mikhailova N."/>
            <person name="Blumer-Schuette S.E."/>
            <person name="Kelly R.M."/>
            <person name="Woyke T."/>
        </authorList>
    </citation>
    <scope>NUCLEOTIDE SEQUENCE</scope>
    <source>
        <strain>2002</strain>
    </source>
</reference>
<gene>
    <name evidence="1" type="ordered locus">Calkro_0059</name>
</gene>
<dbReference type="EMBL" id="CP002330">
    <property type="protein sequence ID" value="ADQ44975.1"/>
    <property type="molecule type" value="Genomic_DNA"/>
</dbReference>
<dbReference type="OrthoDB" id="2744137at2"/>
<sequence length="374" mass="42927">MTFDSYDPQNLTVYNDIYNSHVLLSVYECTYAVVNADVYVIDRDTYKELFVGTTDSNGELPLVITNGEYIIKIAYNNPETGAYDFYYKALQVSQDSVVELDLSQFSQIQYIPGFTEGGVGMGDKLLLGFDFDYDGKFVVSSIEQARRAWFAPGDYGWVWVLAHNPYYSDNYLAFSLEYKPLQRLIIPEGVPQQYTVDLRVDRSKITLSCERKPEGSWDFVPTTLDSVYEKDDLIIDIYIFTYSQNYIVGGHTVPEHFVEDNGDERIMWVSIPGIYPINVFTISNDTQKELFTGHLGFVDTNNTWRIAVLDVVSGQNSVLRIYLPLSPYDIDIIIDREITIYPLSTSSGGSRREMYIQKAKIFNQTIKMQRLPRK</sequence>
<evidence type="ECO:0000313" key="1">
    <source>
        <dbReference type="EMBL" id="ADQ44975.1"/>
    </source>
</evidence>
<organism evidence="1 2">
    <name type="scientific">Caldicellulosiruptor kronotskyensis (strain DSM 18902 / VKM B-2412 / 2002)</name>
    <dbReference type="NCBI Taxonomy" id="632348"/>
    <lineage>
        <taxon>Bacteria</taxon>
        <taxon>Bacillati</taxon>
        <taxon>Bacillota</taxon>
        <taxon>Bacillota incertae sedis</taxon>
        <taxon>Caldicellulosiruptorales</taxon>
        <taxon>Caldicellulosiruptoraceae</taxon>
        <taxon>Caldicellulosiruptor</taxon>
    </lineage>
</organism>